<accession>A0A7M2SF53</accession>
<proteinExistence type="predicted"/>
<name>A0A7M2SF53_9ACTN</name>
<sequence length="217" mass="23526">MTDPELTADRGHRTGVWPLIHAERAALAADLEGLADERWATPSLCAGLTVREVLAHLTAAASLNGPRWLAGVIRCRFDFDKQVAMRLAEQLGATPQETLARFRRIVPSETKPPLPTIAMLGETIVHGEDIRRPLGIRRDLPIEVVTRVAEYYRGSDLVVVAKGRVGGLELVADDGPFRTGSGPLVSGPTLALVMAMTGRTAYCDDLEGDGVEVLRQR</sequence>
<dbReference type="InterPro" id="IPR024344">
    <property type="entry name" value="MDMPI_metal-binding"/>
</dbReference>
<dbReference type="SUPFAM" id="SSF109854">
    <property type="entry name" value="DinB/YfiT-like putative metalloenzymes"/>
    <property type="match status" value="1"/>
</dbReference>
<gene>
    <name evidence="2" type="ORF">IM697_33445</name>
</gene>
<keyword evidence="2" id="KW-0413">Isomerase</keyword>
<dbReference type="NCBIfam" id="TIGR03083">
    <property type="entry name" value="maleylpyruvate isomerase family mycothiol-dependent enzyme"/>
    <property type="match status" value="1"/>
</dbReference>
<dbReference type="GO" id="GO:0046872">
    <property type="term" value="F:metal ion binding"/>
    <property type="evidence" value="ECO:0007669"/>
    <property type="project" value="InterPro"/>
</dbReference>
<dbReference type="Pfam" id="PF11716">
    <property type="entry name" value="MDMPI_N"/>
    <property type="match status" value="1"/>
</dbReference>
<feature type="domain" description="Mycothiol-dependent maleylpyruvate isomerase metal-binding" evidence="1">
    <location>
        <begin position="21"/>
        <end position="107"/>
    </location>
</feature>
<dbReference type="Proteomes" id="UP000594205">
    <property type="component" value="Chromosome"/>
</dbReference>
<dbReference type="InterPro" id="IPR034660">
    <property type="entry name" value="DinB/YfiT-like"/>
</dbReference>
<dbReference type="GO" id="GO:0016853">
    <property type="term" value="F:isomerase activity"/>
    <property type="evidence" value="ECO:0007669"/>
    <property type="project" value="UniProtKB-KW"/>
</dbReference>
<keyword evidence="2" id="KW-0670">Pyruvate</keyword>
<evidence type="ECO:0000313" key="2">
    <source>
        <dbReference type="EMBL" id="QOV34956.1"/>
    </source>
</evidence>
<dbReference type="KEGG" id="sfeu:IM697_33445"/>
<organism evidence="2 3">
    <name type="scientific">Streptomyces ferrugineus</name>
    <dbReference type="NCBI Taxonomy" id="1413221"/>
    <lineage>
        <taxon>Bacteria</taxon>
        <taxon>Bacillati</taxon>
        <taxon>Actinomycetota</taxon>
        <taxon>Actinomycetes</taxon>
        <taxon>Kitasatosporales</taxon>
        <taxon>Streptomycetaceae</taxon>
        <taxon>Streptomyces</taxon>
    </lineage>
</organism>
<dbReference type="Gene3D" id="1.20.120.450">
    <property type="entry name" value="dinb family like domain"/>
    <property type="match status" value="1"/>
</dbReference>
<dbReference type="EMBL" id="CP063373">
    <property type="protein sequence ID" value="QOV34956.1"/>
    <property type="molecule type" value="Genomic_DNA"/>
</dbReference>
<keyword evidence="3" id="KW-1185">Reference proteome</keyword>
<dbReference type="AlphaFoldDB" id="A0A7M2SF53"/>
<dbReference type="InterPro" id="IPR017517">
    <property type="entry name" value="Maleyloyr_isom"/>
</dbReference>
<evidence type="ECO:0000259" key="1">
    <source>
        <dbReference type="Pfam" id="PF11716"/>
    </source>
</evidence>
<reference evidence="2 3" key="1">
    <citation type="submission" date="2020-10" db="EMBL/GenBank/DDBJ databases">
        <title>Streptomyces ferrugineus complate genome analysis.</title>
        <authorList>
            <person name="Anwar N."/>
        </authorList>
    </citation>
    <scope>NUCLEOTIDE SEQUENCE [LARGE SCALE GENOMIC DNA]</scope>
    <source>
        <strain evidence="2 3">CCTCC AA2014009</strain>
    </source>
</reference>
<dbReference type="RefSeq" id="WP_194039823.1">
    <property type="nucleotide sequence ID" value="NZ_CP063373.1"/>
</dbReference>
<protein>
    <submittedName>
        <fullName evidence="2">Maleylpyruvate isomerase family mycothiol-dependent enzyme</fullName>
    </submittedName>
</protein>
<evidence type="ECO:0000313" key="3">
    <source>
        <dbReference type="Proteomes" id="UP000594205"/>
    </source>
</evidence>